<accession>A0ABD3GIC6</accession>
<dbReference type="AlphaFoldDB" id="A0ABD3GIC6"/>
<reference evidence="1 2" key="1">
    <citation type="submission" date="2024-09" db="EMBL/GenBank/DDBJ databases">
        <title>Chromosome-scale assembly of Riccia sorocarpa.</title>
        <authorList>
            <person name="Paukszto L."/>
        </authorList>
    </citation>
    <scope>NUCLEOTIDE SEQUENCE [LARGE SCALE GENOMIC DNA]</scope>
    <source>
        <strain evidence="1">LP-2024</strain>
        <tissue evidence="1">Aerial parts of the thallus</tissue>
    </source>
</reference>
<organism evidence="1 2">
    <name type="scientific">Riccia sorocarpa</name>
    <dbReference type="NCBI Taxonomy" id="122646"/>
    <lineage>
        <taxon>Eukaryota</taxon>
        <taxon>Viridiplantae</taxon>
        <taxon>Streptophyta</taxon>
        <taxon>Embryophyta</taxon>
        <taxon>Marchantiophyta</taxon>
        <taxon>Marchantiopsida</taxon>
        <taxon>Marchantiidae</taxon>
        <taxon>Marchantiales</taxon>
        <taxon>Ricciaceae</taxon>
        <taxon>Riccia</taxon>
    </lineage>
</organism>
<sequence>METIVMETIVNQTEAAAVEDKASSMDGDVVTEILDPDPCSEAESEITQSTRTKLKKKRRSLDMAALATVVGIKKRSPICFYSNFISANRI</sequence>
<keyword evidence="2" id="KW-1185">Reference proteome</keyword>
<protein>
    <submittedName>
        <fullName evidence="1">Uncharacterized protein</fullName>
    </submittedName>
</protein>
<dbReference type="EMBL" id="JBJQOH010000007">
    <property type="protein sequence ID" value="KAL3678962.1"/>
    <property type="molecule type" value="Genomic_DNA"/>
</dbReference>
<proteinExistence type="predicted"/>
<evidence type="ECO:0000313" key="1">
    <source>
        <dbReference type="EMBL" id="KAL3678962.1"/>
    </source>
</evidence>
<comment type="caution">
    <text evidence="1">The sequence shown here is derived from an EMBL/GenBank/DDBJ whole genome shotgun (WGS) entry which is preliminary data.</text>
</comment>
<gene>
    <name evidence="1" type="ORF">R1sor_021918</name>
</gene>
<dbReference type="Proteomes" id="UP001633002">
    <property type="component" value="Unassembled WGS sequence"/>
</dbReference>
<evidence type="ECO:0000313" key="2">
    <source>
        <dbReference type="Proteomes" id="UP001633002"/>
    </source>
</evidence>
<name>A0ABD3GIC6_9MARC</name>